<dbReference type="Proteomes" id="UP000244060">
    <property type="component" value="Unassembled WGS sequence"/>
</dbReference>
<dbReference type="OrthoDB" id="9806359at2"/>
<dbReference type="SUPFAM" id="SSF48208">
    <property type="entry name" value="Six-hairpin glycosidases"/>
    <property type="match status" value="1"/>
</dbReference>
<dbReference type="GO" id="GO:0016853">
    <property type="term" value="F:isomerase activity"/>
    <property type="evidence" value="ECO:0007669"/>
    <property type="project" value="UniProtKB-KW"/>
</dbReference>
<keyword evidence="4" id="KW-1185">Reference proteome</keyword>
<dbReference type="EMBL" id="QAOT01000007">
    <property type="protein sequence ID" value="PTR18676.1"/>
    <property type="molecule type" value="Genomic_DNA"/>
</dbReference>
<dbReference type="PANTHER" id="PTHR15108">
    <property type="entry name" value="N-ACYLGLUCOSAMINE-2-EPIMERASE"/>
    <property type="match status" value="1"/>
</dbReference>
<proteinExistence type="inferred from homology"/>
<name>A0A2T5K8D4_9RHOB</name>
<accession>A0A2T5K8D4</accession>
<evidence type="ECO:0000256" key="1">
    <source>
        <dbReference type="ARBA" id="ARBA00008558"/>
    </source>
</evidence>
<keyword evidence="2" id="KW-0413">Isomerase</keyword>
<evidence type="ECO:0000256" key="2">
    <source>
        <dbReference type="ARBA" id="ARBA00023235"/>
    </source>
</evidence>
<dbReference type="InterPro" id="IPR010819">
    <property type="entry name" value="AGE/CE"/>
</dbReference>
<organism evidence="3 4">
    <name type="scientific">Cereibacter azotoformans</name>
    <dbReference type="NCBI Taxonomy" id="43057"/>
    <lineage>
        <taxon>Bacteria</taxon>
        <taxon>Pseudomonadati</taxon>
        <taxon>Pseudomonadota</taxon>
        <taxon>Alphaproteobacteria</taxon>
        <taxon>Rhodobacterales</taxon>
        <taxon>Paracoccaceae</taxon>
        <taxon>Cereibacter</taxon>
    </lineage>
</organism>
<sequence length="418" mass="47292">MGAIGNGGPDWVERPAHRLWLLDQARQLFDLFLPSFDPAGGFRPLDRQWQPLEGPAGVLRQIHDTTRMVHGYALAQELGLPGAGRMIDHGMEALWTRHRDARHGGYVWSFGPEGPVNATKQAYGHAFVLLAASSARMAGHPDADRLLSDVAEVIRTRFWDATAGASREEFTEDWHPLGPYRGQNSNMHLTEALMAAFEATGESEWLRMAESIALLLIDRHARAEGWRVPEHFDDRWQVNRDYAGDPMFRPAGTTPGHALEWSRLLVQLWHLGGRRHGWLQEAAEALFLHTTRIGWDHRHGGFYYTLRWSDRPDREDRYWWPCAEGIAAAHALRRSGGDERFEGWYRRIWNFVAAHFVDRTHGGWFAELDPALNPVERVFRGKPDLYHAVQACLIPLVPPSAGVLQGLRTLSLAGPARG</sequence>
<dbReference type="AlphaFoldDB" id="A0A2T5K8D4"/>
<dbReference type="InterPro" id="IPR012341">
    <property type="entry name" value="6hp_glycosidase-like_sf"/>
</dbReference>
<dbReference type="RefSeq" id="WP_108220875.1">
    <property type="nucleotide sequence ID" value="NZ_CP090021.1"/>
</dbReference>
<comment type="caution">
    <text evidence="3">The sequence shown here is derived from an EMBL/GenBank/DDBJ whole genome shotgun (WGS) entry which is preliminary data.</text>
</comment>
<dbReference type="Gene3D" id="1.50.10.10">
    <property type="match status" value="1"/>
</dbReference>
<comment type="similarity">
    <text evidence="1">Belongs to the N-acylglucosamine 2-epimerase family.</text>
</comment>
<dbReference type="Pfam" id="PF07221">
    <property type="entry name" value="GlcNAc_2-epim"/>
    <property type="match status" value="1"/>
</dbReference>
<reference evidence="3 4" key="1">
    <citation type="submission" date="2018-04" db="EMBL/GenBank/DDBJ databases">
        <title>Genomic Encyclopedia of Type Strains, Phase III (KMG-III): the genomes of soil and plant-associated and newly described type strains.</title>
        <authorList>
            <person name="Whitman W."/>
        </authorList>
    </citation>
    <scope>NUCLEOTIDE SEQUENCE [LARGE SCALE GENOMIC DNA]</scope>
    <source>
        <strain evidence="3 4">KA25</strain>
    </source>
</reference>
<protein>
    <submittedName>
        <fullName evidence="3">Mannose/cellobiose epimerase-like protein (N-acyl-D-glucosamine 2-epimerase family)</fullName>
    </submittedName>
</protein>
<dbReference type="GO" id="GO:0005975">
    <property type="term" value="P:carbohydrate metabolic process"/>
    <property type="evidence" value="ECO:0007669"/>
    <property type="project" value="InterPro"/>
</dbReference>
<dbReference type="InterPro" id="IPR008928">
    <property type="entry name" value="6-hairpin_glycosidase_sf"/>
</dbReference>
<evidence type="ECO:0000313" key="4">
    <source>
        <dbReference type="Proteomes" id="UP000244060"/>
    </source>
</evidence>
<evidence type="ECO:0000313" key="3">
    <source>
        <dbReference type="EMBL" id="PTR18676.1"/>
    </source>
</evidence>
<gene>
    <name evidence="3" type="ORF">C8J28_107100</name>
</gene>